<dbReference type="InterPro" id="IPR041186">
    <property type="entry name" value="DUF3823_C"/>
</dbReference>
<sequence>MKAQIYILLFGALLLASACELDNFQEPDAFFTGHIVYQGEPIPVARNQVWFELWQPGFGLSAPIDVAIAQDGSYSSRLFSGQYQLAFLPGEGPFRAPTDTIFLDLNGDEIMELEVTPYYMIRTPQFSHSGGTVSASCSLDQIITGDEAREVERVTLIINRTQFVDANSGGEGSLAQSNAADISDLSRISLSVDIPEDAKKPDQGYYFARIGVKIAGVEDMIYTQVEKVSL</sequence>
<organism evidence="4 5">
    <name type="scientific">Flavilitoribacter nigricans (strain ATCC 23147 / DSM 23189 / NBRC 102662 / NCIMB 1420 / SS-2)</name>
    <name type="common">Lewinella nigricans</name>
    <dbReference type="NCBI Taxonomy" id="1122177"/>
    <lineage>
        <taxon>Bacteria</taxon>
        <taxon>Pseudomonadati</taxon>
        <taxon>Bacteroidota</taxon>
        <taxon>Saprospiria</taxon>
        <taxon>Saprospirales</taxon>
        <taxon>Lewinellaceae</taxon>
        <taxon>Flavilitoribacter</taxon>
    </lineage>
</organism>
<dbReference type="EMBL" id="PDUD01000017">
    <property type="protein sequence ID" value="PHN06795.1"/>
    <property type="molecule type" value="Genomic_DNA"/>
</dbReference>
<accession>A0A2D0NE85</accession>
<feature type="signal peptide" evidence="1">
    <location>
        <begin position="1"/>
        <end position="18"/>
    </location>
</feature>
<name>A0A2D0NE85_FLAN2</name>
<dbReference type="Gene3D" id="2.60.40.1120">
    <property type="entry name" value="Carboxypeptidase-like, regulatory domain"/>
    <property type="match status" value="1"/>
</dbReference>
<dbReference type="PROSITE" id="PS51257">
    <property type="entry name" value="PROKAR_LIPOPROTEIN"/>
    <property type="match status" value="1"/>
</dbReference>
<dbReference type="InterPro" id="IPR024278">
    <property type="entry name" value="DUF3823_N"/>
</dbReference>
<evidence type="ECO:0008006" key="6">
    <source>
        <dbReference type="Google" id="ProtNLM"/>
    </source>
</evidence>
<feature type="domain" description="DUF3823" evidence="3">
    <location>
        <begin position="119"/>
        <end position="227"/>
    </location>
</feature>
<keyword evidence="1" id="KW-0732">Signal</keyword>
<dbReference type="Pfam" id="PF12866">
    <property type="entry name" value="DUF3823"/>
    <property type="match status" value="1"/>
</dbReference>
<dbReference type="AlphaFoldDB" id="A0A2D0NE85"/>
<evidence type="ECO:0000259" key="2">
    <source>
        <dbReference type="Pfam" id="PF12866"/>
    </source>
</evidence>
<comment type="caution">
    <text evidence="4">The sequence shown here is derived from an EMBL/GenBank/DDBJ whole genome shotgun (WGS) entry which is preliminary data.</text>
</comment>
<dbReference type="RefSeq" id="WP_099150051.1">
    <property type="nucleotide sequence ID" value="NZ_PDUD01000017.1"/>
</dbReference>
<feature type="domain" description="DUF3823" evidence="2">
    <location>
        <begin position="31"/>
        <end position="116"/>
    </location>
</feature>
<proteinExistence type="predicted"/>
<evidence type="ECO:0000313" key="5">
    <source>
        <dbReference type="Proteomes" id="UP000223913"/>
    </source>
</evidence>
<evidence type="ECO:0000313" key="4">
    <source>
        <dbReference type="EMBL" id="PHN06795.1"/>
    </source>
</evidence>
<evidence type="ECO:0000256" key="1">
    <source>
        <dbReference type="SAM" id="SignalP"/>
    </source>
</evidence>
<evidence type="ECO:0000259" key="3">
    <source>
        <dbReference type="Pfam" id="PF18003"/>
    </source>
</evidence>
<reference evidence="4 5" key="1">
    <citation type="submission" date="2017-10" db="EMBL/GenBank/DDBJ databases">
        <title>The draft genome sequence of Lewinella nigricans NBRC 102662.</title>
        <authorList>
            <person name="Wang K."/>
        </authorList>
    </citation>
    <scope>NUCLEOTIDE SEQUENCE [LARGE SCALE GENOMIC DNA]</scope>
    <source>
        <strain evidence="4 5">NBRC 102662</strain>
    </source>
</reference>
<dbReference type="Gene3D" id="2.60.40.2060">
    <property type="match status" value="1"/>
</dbReference>
<feature type="chain" id="PRO_5013197791" description="DUF3823 domain-containing protein" evidence="1">
    <location>
        <begin position="19"/>
        <end position="230"/>
    </location>
</feature>
<keyword evidence="5" id="KW-1185">Reference proteome</keyword>
<dbReference type="Pfam" id="PF18003">
    <property type="entry name" value="DUF3823_C"/>
    <property type="match status" value="1"/>
</dbReference>
<dbReference type="OrthoDB" id="1433240at2"/>
<dbReference type="Proteomes" id="UP000223913">
    <property type="component" value="Unassembled WGS sequence"/>
</dbReference>
<protein>
    <recommendedName>
        <fullName evidence="6">DUF3823 domain-containing protein</fullName>
    </recommendedName>
</protein>
<gene>
    <name evidence="4" type="ORF">CRP01_10935</name>
</gene>